<evidence type="ECO:0000313" key="1">
    <source>
        <dbReference type="EMBL" id="VFQ45347.1"/>
    </source>
</evidence>
<accession>A0A4U8YPH3</accession>
<proteinExistence type="predicted"/>
<sequence length="419" mass="48119">MGRADILGIGVLTKEAIMEVRRAYFKTCDDIPDIRNLQGDFKPIDEYGFETYLDLWSERFFGKDRFDFAVWGAYKENTWNYTAYHRDGFRLRASQTKGDIEFTHRVTGGSHGNVPFQAYRDTFLGGPMFKENRPILTDIANPLFSVVDHNSAHHMAYILANKGFRGHEDMAWRRVVINFDNHKDYEAFNPDADSICCQNWGQALRPRPDDKTLHRDHPVSRYVVLGLGSTIANVVSWGLGGIRYQDKVDLSQEILLANALRKSLELGVPLENYLFHITVDRDFMKGSYTPYGDGPHYPHEGRNMVLQCLHFLKQRGATLSGFDVTGLPCGSSVWFNTIVPVIYARWVADNPMSESFMREHRVPVEYVAKVHRICDRLSLPRRPLDEETQARVLIKIQTALAFDQLCDDVRCFYDAVLAY</sequence>
<dbReference type="AlphaFoldDB" id="A0A4U8YPH3"/>
<protein>
    <submittedName>
        <fullName evidence="1">Uncharacterized protein</fullName>
    </submittedName>
</protein>
<evidence type="ECO:0000313" key="2">
    <source>
        <dbReference type="Proteomes" id="UP000507962"/>
    </source>
</evidence>
<reference evidence="1 2" key="1">
    <citation type="submission" date="2019-03" db="EMBL/GenBank/DDBJ databases">
        <authorList>
            <person name="Nijsse B."/>
        </authorList>
    </citation>
    <scope>NUCLEOTIDE SEQUENCE [LARGE SCALE GENOMIC DNA]</scope>
    <source>
        <strain evidence="1">Desulfoluna butyratoxydans MSL71</strain>
    </source>
</reference>
<keyword evidence="2" id="KW-1185">Reference proteome</keyword>
<dbReference type="EMBL" id="CAADHO010000005">
    <property type="protein sequence ID" value="VFQ45347.1"/>
    <property type="molecule type" value="Genomic_DNA"/>
</dbReference>
<gene>
    <name evidence="1" type="ORF">MSL71_30040</name>
</gene>
<dbReference type="Proteomes" id="UP000507962">
    <property type="component" value="Unassembled WGS sequence"/>
</dbReference>
<name>A0A4U8YPH3_9BACT</name>
<organism evidence="1 2">
    <name type="scientific">Desulfoluna butyratoxydans</name>
    <dbReference type="NCBI Taxonomy" id="231438"/>
    <lineage>
        <taxon>Bacteria</taxon>
        <taxon>Pseudomonadati</taxon>
        <taxon>Thermodesulfobacteriota</taxon>
        <taxon>Desulfobacteria</taxon>
        <taxon>Desulfobacterales</taxon>
        <taxon>Desulfolunaceae</taxon>
        <taxon>Desulfoluna</taxon>
    </lineage>
</organism>